<gene>
    <name evidence="1" type="ORF">DB30_06140</name>
</gene>
<accession>A0A0C2CUZ8</accession>
<proteinExistence type="predicted"/>
<comment type="caution">
    <text evidence="1">The sequence shown here is derived from an EMBL/GenBank/DDBJ whole genome shotgun (WGS) entry which is preliminary data.</text>
</comment>
<sequence>MAIWGLADHFERGQLEPMLSELLAERESRGSRVPVVSLLMRSREDASWIAHAIGWLAVRGRRVVVRTRVVMPKRVVAALTEAQDLGAGVVVELEVAHHKPEVQRALLGEQADPAVALLLQAQHIETLELPIVARIGPVMPGIHDQPNGFMPLVRNVEAADVRNVVVVVGQLHTQQLRNLVSCQRELTIAGLLELGRAYAVDAMILLGSVPVPAEASVYKLRSRRAQVFAHALERIVAELGLELPSCGCRSHCELVVSRPTANGYAAGYESVMGRDLFAGIELR</sequence>
<protein>
    <submittedName>
        <fullName evidence="1">Uncharacterized protein</fullName>
    </submittedName>
</protein>
<dbReference type="AlphaFoldDB" id="A0A0C2CUZ8"/>
<reference evidence="1 2" key="1">
    <citation type="submission" date="2014-12" db="EMBL/GenBank/DDBJ databases">
        <title>Genome assembly of Enhygromyxa salina DSM 15201.</title>
        <authorList>
            <person name="Sharma G."/>
            <person name="Subramanian S."/>
        </authorList>
    </citation>
    <scope>NUCLEOTIDE SEQUENCE [LARGE SCALE GENOMIC DNA]</scope>
    <source>
        <strain evidence="1 2">DSM 15201</strain>
    </source>
</reference>
<name>A0A0C2CUZ8_9BACT</name>
<dbReference type="EMBL" id="JMCC02000062">
    <property type="protein sequence ID" value="KIG14951.1"/>
    <property type="molecule type" value="Genomic_DNA"/>
</dbReference>
<evidence type="ECO:0000313" key="2">
    <source>
        <dbReference type="Proteomes" id="UP000031599"/>
    </source>
</evidence>
<organism evidence="1 2">
    <name type="scientific">Enhygromyxa salina</name>
    <dbReference type="NCBI Taxonomy" id="215803"/>
    <lineage>
        <taxon>Bacteria</taxon>
        <taxon>Pseudomonadati</taxon>
        <taxon>Myxococcota</taxon>
        <taxon>Polyangia</taxon>
        <taxon>Nannocystales</taxon>
        <taxon>Nannocystaceae</taxon>
        <taxon>Enhygromyxa</taxon>
    </lineage>
</organism>
<evidence type="ECO:0000313" key="1">
    <source>
        <dbReference type="EMBL" id="KIG14951.1"/>
    </source>
</evidence>
<dbReference type="Proteomes" id="UP000031599">
    <property type="component" value="Unassembled WGS sequence"/>
</dbReference>